<keyword evidence="4" id="KW-0472">Membrane</keyword>
<reference evidence="6" key="1">
    <citation type="submission" date="2020-03" db="EMBL/GenBank/DDBJ databases">
        <title>Draft Genome Sequence of Cylindrodendrum hubeiense.</title>
        <authorList>
            <person name="Buettner E."/>
            <person name="Kellner H."/>
        </authorList>
    </citation>
    <scope>NUCLEOTIDE SEQUENCE</scope>
    <source>
        <strain evidence="6">IHI 201604</strain>
    </source>
</reference>
<keyword evidence="7" id="KW-1185">Reference proteome</keyword>
<evidence type="ECO:0000256" key="3">
    <source>
        <dbReference type="SAM" id="MobiDB-lite"/>
    </source>
</evidence>
<keyword evidence="1" id="KW-0677">Repeat</keyword>
<dbReference type="PANTHER" id="PTHR47435">
    <property type="entry name" value="KELCH REPEAT PROTEIN (AFU_ORTHOLOGUE AFUA_5G12780)"/>
    <property type="match status" value="1"/>
</dbReference>
<dbReference type="Gene3D" id="2.120.10.80">
    <property type="entry name" value="Kelch-type beta propeller"/>
    <property type="match status" value="2"/>
</dbReference>
<organism evidence="6 7">
    <name type="scientific">Cylindrodendrum hubeiense</name>
    <dbReference type="NCBI Taxonomy" id="595255"/>
    <lineage>
        <taxon>Eukaryota</taxon>
        <taxon>Fungi</taxon>
        <taxon>Dikarya</taxon>
        <taxon>Ascomycota</taxon>
        <taxon>Pezizomycotina</taxon>
        <taxon>Sordariomycetes</taxon>
        <taxon>Hypocreomycetidae</taxon>
        <taxon>Hypocreales</taxon>
        <taxon>Nectriaceae</taxon>
        <taxon>Cylindrodendrum</taxon>
    </lineage>
</organism>
<feature type="region of interest" description="Disordered" evidence="3">
    <location>
        <begin position="500"/>
        <end position="552"/>
    </location>
</feature>
<dbReference type="SUPFAM" id="SSF50965">
    <property type="entry name" value="Galactose oxidase, central domain"/>
    <property type="match status" value="1"/>
</dbReference>
<feature type="signal peptide" evidence="5">
    <location>
        <begin position="1"/>
        <end position="19"/>
    </location>
</feature>
<evidence type="ECO:0000256" key="1">
    <source>
        <dbReference type="ARBA" id="ARBA00022737"/>
    </source>
</evidence>
<dbReference type="Gene3D" id="1.20.5.510">
    <property type="entry name" value="Single helix bin"/>
    <property type="match status" value="1"/>
</dbReference>
<evidence type="ECO:0000313" key="6">
    <source>
        <dbReference type="EMBL" id="KAF7556327.1"/>
    </source>
</evidence>
<protein>
    <recommendedName>
        <fullName evidence="8">Kelch repeat protein</fullName>
    </recommendedName>
</protein>
<dbReference type="Proteomes" id="UP000722485">
    <property type="component" value="Unassembled WGS sequence"/>
</dbReference>
<evidence type="ECO:0000313" key="7">
    <source>
        <dbReference type="Proteomes" id="UP000722485"/>
    </source>
</evidence>
<name>A0A9P5HMR7_9HYPO</name>
<feature type="compositionally biased region" description="Low complexity" evidence="3">
    <location>
        <begin position="455"/>
        <end position="469"/>
    </location>
</feature>
<dbReference type="GO" id="GO:0019760">
    <property type="term" value="P:glucosinolate metabolic process"/>
    <property type="evidence" value="ECO:0007669"/>
    <property type="project" value="UniProtKB-ARBA"/>
</dbReference>
<proteinExistence type="predicted"/>
<evidence type="ECO:0000256" key="2">
    <source>
        <dbReference type="ARBA" id="ARBA00023004"/>
    </source>
</evidence>
<keyword evidence="4" id="KW-1133">Transmembrane helix</keyword>
<feature type="compositionally biased region" description="Polar residues" evidence="3">
    <location>
        <begin position="515"/>
        <end position="525"/>
    </location>
</feature>
<dbReference type="EMBL" id="JAANBB010000013">
    <property type="protein sequence ID" value="KAF7556327.1"/>
    <property type="molecule type" value="Genomic_DNA"/>
</dbReference>
<dbReference type="InterPro" id="IPR015915">
    <property type="entry name" value="Kelch-typ_b-propeller"/>
</dbReference>
<evidence type="ECO:0000256" key="5">
    <source>
        <dbReference type="SAM" id="SignalP"/>
    </source>
</evidence>
<dbReference type="Pfam" id="PF24681">
    <property type="entry name" value="Kelch_KLHDC2_KLHL20_DRC7"/>
    <property type="match status" value="1"/>
</dbReference>
<keyword evidence="4" id="KW-0812">Transmembrane</keyword>
<sequence length="552" mass="59835">MGLIQVTAAFLTAVSLASGYTEPPAKLERRSTSNDTFRRRALHAIAVLDDRLYIEGGEISTWNETDGTLGLSVTQNSTLYVSLKSSWTNATVEFTEIDKDEPQPANNLMLWAGAESDTLYRWGGDGTYGFTYLADDIHLWALKDDAWSEKLASNDDFFSDIYSGSTGGAAVCDDMGFYVGGYGSGSTDERLSDTVFPERMPLPGMLTYNMTERTWANESTVPLNSPTGTWISGQALCVPGFGSSSLVFVIGGQTTPRTSAARVDADFTDFSNITFYDPVQKEWYWQEASGDVPRGRELFCAVGVQGKDTYDIYVYGGLDRATGTLSDVSVLSIPSFQWFSIDVSSPPRMHHACALVGKSQMLVSGGITGEWVWDQPDPWAQALGVFDLKTWEWSDKYDADAAAYDSPDTILDWYNKGNYYSVDWSSDAVKEMFGTATVFSNSSSSSDSDSDSGSDSDSSSSSSSSSTPVGAIAGGTIGGVAVLALAGVAFFLWRRKQRKNAATQPQELPPGTPKQELSSETQSPTPKVEEVIPANPIELPGDREHKPIELPG</sequence>
<keyword evidence="2" id="KW-0408">Iron</keyword>
<feature type="compositionally biased region" description="Basic and acidic residues" evidence="3">
    <location>
        <begin position="540"/>
        <end position="552"/>
    </location>
</feature>
<keyword evidence="5" id="KW-0732">Signal</keyword>
<dbReference type="OrthoDB" id="540004at2759"/>
<feature type="region of interest" description="Disordered" evidence="3">
    <location>
        <begin position="440"/>
        <end position="469"/>
    </location>
</feature>
<gene>
    <name evidence="6" type="ORF">G7Z17_g1544</name>
</gene>
<dbReference type="AlphaFoldDB" id="A0A9P5HMR7"/>
<dbReference type="InterPro" id="IPR011043">
    <property type="entry name" value="Gal_Oxase/kelch_b-propeller"/>
</dbReference>
<comment type="caution">
    <text evidence="6">The sequence shown here is derived from an EMBL/GenBank/DDBJ whole genome shotgun (WGS) entry which is preliminary data.</text>
</comment>
<evidence type="ECO:0000256" key="4">
    <source>
        <dbReference type="SAM" id="Phobius"/>
    </source>
</evidence>
<evidence type="ECO:0008006" key="8">
    <source>
        <dbReference type="Google" id="ProtNLM"/>
    </source>
</evidence>
<dbReference type="PANTHER" id="PTHR47435:SF4">
    <property type="entry name" value="KELCH REPEAT PROTEIN (AFU_ORTHOLOGUE AFUA_5G12780)"/>
    <property type="match status" value="1"/>
</dbReference>
<accession>A0A9P5HMR7</accession>
<feature type="transmembrane region" description="Helical" evidence="4">
    <location>
        <begin position="469"/>
        <end position="493"/>
    </location>
</feature>
<feature type="chain" id="PRO_5040461285" description="Kelch repeat protein" evidence="5">
    <location>
        <begin position="20"/>
        <end position="552"/>
    </location>
</feature>